<dbReference type="Proteomes" id="UP000434957">
    <property type="component" value="Unassembled WGS sequence"/>
</dbReference>
<dbReference type="EMBL" id="QXFV01000364">
    <property type="protein sequence ID" value="KAE9039823.1"/>
    <property type="molecule type" value="Genomic_DNA"/>
</dbReference>
<dbReference type="EMBL" id="QXFT01000386">
    <property type="protein sequence ID" value="KAE9345406.1"/>
    <property type="molecule type" value="Genomic_DNA"/>
</dbReference>
<dbReference type="AlphaFoldDB" id="A0A6A3JIM0"/>
<evidence type="ECO:0000313" key="4">
    <source>
        <dbReference type="EMBL" id="KAE9345406.1"/>
    </source>
</evidence>
<keyword evidence="6" id="KW-1185">Reference proteome</keyword>
<dbReference type="Proteomes" id="UP000429607">
    <property type="component" value="Unassembled WGS sequence"/>
</dbReference>
<evidence type="ECO:0000313" key="6">
    <source>
        <dbReference type="Proteomes" id="UP000434957"/>
    </source>
</evidence>
<evidence type="ECO:0000313" key="3">
    <source>
        <dbReference type="EMBL" id="KAE9039823.1"/>
    </source>
</evidence>
<evidence type="ECO:0000313" key="5">
    <source>
        <dbReference type="Proteomes" id="UP000429607"/>
    </source>
</evidence>
<evidence type="ECO:0000313" key="7">
    <source>
        <dbReference type="Proteomes" id="UP000435112"/>
    </source>
</evidence>
<gene>
    <name evidence="3" type="ORF">PR001_g7352</name>
    <name evidence="2" type="ORF">PR002_g20582</name>
    <name evidence="4" type="ORF">PR003_g7967</name>
</gene>
<proteinExistence type="predicted"/>
<accession>A0A6A3JIM0</accession>
<feature type="signal peptide" evidence="1">
    <location>
        <begin position="1"/>
        <end position="30"/>
    </location>
</feature>
<protein>
    <recommendedName>
        <fullName evidence="8">Secreted protein</fullName>
    </recommendedName>
</protein>
<comment type="caution">
    <text evidence="2">The sequence shown here is derived from an EMBL/GenBank/DDBJ whole genome shotgun (WGS) entry which is preliminary data.</text>
</comment>
<dbReference type="Proteomes" id="UP000435112">
    <property type="component" value="Unassembled WGS sequence"/>
</dbReference>
<sequence>MPKNTPKVADCLCKINFVLWMFCCCSTVQSIRLYTHCNFSVYYILVEDFFVSDKEAITDSCVCSLDFYPHDPHAHHHDAGVGPSQVFTKHALHFVIRRQLCVKYISYTTNI</sequence>
<name>A0A6A3JIM0_9STRA</name>
<organism evidence="2 7">
    <name type="scientific">Phytophthora rubi</name>
    <dbReference type="NCBI Taxonomy" id="129364"/>
    <lineage>
        <taxon>Eukaryota</taxon>
        <taxon>Sar</taxon>
        <taxon>Stramenopiles</taxon>
        <taxon>Oomycota</taxon>
        <taxon>Peronosporomycetes</taxon>
        <taxon>Peronosporales</taxon>
        <taxon>Peronosporaceae</taxon>
        <taxon>Phytophthora</taxon>
    </lineage>
</organism>
<feature type="chain" id="PRO_5036164621" description="Secreted protein" evidence="1">
    <location>
        <begin position="31"/>
        <end position="111"/>
    </location>
</feature>
<evidence type="ECO:0000256" key="1">
    <source>
        <dbReference type="SAM" id="SignalP"/>
    </source>
</evidence>
<evidence type="ECO:0000313" key="2">
    <source>
        <dbReference type="EMBL" id="KAE8992315.1"/>
    </source>
</evidence>
<dbReference type="EMBL" id="QXFU01001979">
    <property type="protein sequence ID" value="KAE8992315.1"/>
    <property type="molecule type" value="Genomic_DNA"/>
</dbReference>
<evidence type="ECO:0008006" key="8">
    <source>
        <dbReference type="Google" id="ProtNLM"/>
    </source>
</evidence>
<reference evidence="5 7" key="1">
    <citation type="submission" date="2018-09" db="EMBL/GenBank/DDBJ databases">
        <title>Genomic investigation of the strawberry pathogen Phytophthora fragariae indicates pathogenicity is determined by transcriptional variation in three key races.</title>
        <authorList>
            <person name="Adams T.M."/>
            <person name="Armitage A.D."/>
            <person name="Sobczyk M.K."/>
            <person name="Bates H.J."/>
            <person name="Dunwell J.M."/>
            <person name="Nellist C.F."/>
            <person name="Harrison R.J."/>
        </authorList>
    </citation>
    <scope>NUCLEOTIDE SEQUENCE [LARGE SCALE GENOMIC DNA]</scope>
    <source>
        <strain evidence="3 5">SCRP249</strain>
        <strain evidence="2 7">SCRP324</strain>
        <strain evidence="4 6">SCRP333</strain>
    </source>
</reference>
<keyword evidence="1" id="KW-0732">Signal</keyword>